<feature type="compositionally biased region" description="Polar residues" evidence="1">
    <location>
        <begin position="1"/>
        <end position="16"/>
    </location>
</feature>
<dbReference type="EMBL" id="BPQB01000020">
    <property type="protein sequence ID" value="GJE91318.1"/>
    <property type="molecule type" value="Genomic_DNA"/>
</dbReference>
<protein>
    <submittedName>
        <fullName evidence="2">Uncharacterized protein</fullName>
    </submittedName>
</protein>
<gene>
    <name evidence="2" type="ORF">PsYK624_074670</name>
</gene>
<reference evidence="2 3" key="1">
    <citation type="submission" date="2021-08" db="EMBL/GenBank/DDBJ databases">
        <title>Draft Genome Sequence of Phanerochaete sordida strain YK-624.</title>
        <authorList>
            <person name="Mori T."/>
            <person name="Dohra H."/>
            <person name="Suzuki T."/>
            <person name="Kawagishi H."/>
            <person name="Hirai H."/>
        </authorList>
    </citation>
    <scope>NUCLEOTIDE SEQUENCE [LARGE SCALE GENOMIC DNA]</scope>
    <source>
        <strain evidence="2 3">YK-624</strain>
    </source>
</reference>
<dbReference type="AlphaFoldDB" id="A0A9P3LEB0"/>
<sequence length="190" mass="21226">MPPSRTKSCKPTSPGRTTRPKKRTNMKLGLEGDERKNAPLYMDHLRKQQRELGAALTAALAAFTRQERAKRTDGADANANAAADTPKMIWTPTRMGVPKHEWLYGARLVGWPADIPFAAPSKIRSLERARTLVSAVSRGEIHFRRLTDAETVALRVRCDGWEQKEARTAARNDCGDKHKAVKTAYYALDD</sequence>
<comment type="caution">
    <text evidence="2">The sequence shown here is derived from an EMBL/GenBank/DDBJ whole genome shotgun (WGS) entry which is preliminary data.</text>
</comment>
<name>A0A9P3LEB0_9APHY</name>
<evidence type="ECO:0000313" key="2">
    <source>
        <dbReference type="EMBL" id="GJE91318.1"/>
    </source>
</evidence>
<keyword evidence="3" id="KW-1185">Reference proteome</keyword>
<evidence type="ECO:0000256" key="1">
    <source>
        <dbReference type="SAM" id="MobiDB-lite"/>
    </source>
</evidence>
<proteinExistence type="predicted"/>
<dbReference type="Proteomes" id="UP000703269">
    <property type="component" value="Unassembled WGS sequence"/>
</dbReference>
<feature type="region of interest" description="Disordered" evidence="1">
    <location>
        <begin position="1"/>
        <end position="27"/>
    </location>
</feature>
<accession>A0A9P3LEB0</accession>
<organism evidence="2 3">
    <name type="scientific">Phanerochaete sordida</name>
    <dbReference type="NCBI Taxonomy" id="48140"/>
    <lineage>
        <taxon>Eukaryota</taxon>
        <taxon>Fungi</taxon>
        <taxon>Dikarya</taxon>
        <taxon>Basidiomycota</taxon>
        <taxon>Agaricomycotina</taxon>
        <taxon>Agaricomycetes</taxon>
        <taxon>Polyporales</taxon>
        <taxon>Phanerochaetaceae</taxon>
        <taxon>Phanerochaete</taxon>
    </lineage>
</organism>
<evidence type="ECO:0000313" key="3">
    <source>
        <dbReference type="Proteomes" id="UP000703269"/>
    </source>
</evidence>
<dbReference type="OrthoDB" id="3253416at2759"/>